<reference evidence="2" key="1">
    <citation type="submission" date="2020-03" db="EMBL/GenBank/DDBJ databases">
        <title>The deep terrestrial virosphere.</title>
        <authorList>
            <person name="Holmfeldt K."/>
            <person name="Nilsson E."/>
            <person name="Simone D."/>
            <person name="Lopez-Fernandez M."/>
            <person name="Wu X."/>
            <person name="de Brujin I."/>
            <person name="Lundin D."/>
            <person name="Andersson A."/>
            <person name="Bertilsson S."/>
            <person name="Dopson M."/>
        </authorList>
    </citation>
    <scope>NUCLEOTIDE SEQUENCE</scope>
    <source>
        <strain evidence="2">MM415B01011</strain>
    </source>
</reference>
<dbReference type="Gene3D" id="3.40.50.10400">
    <property type="entry name" value="Hypothetical protein PA1492"/>
    <property type="match status" value="1"/>
</dbReference>
<protein>
    <recommendedName>
        <fullName evidence="1">DUF7768 domain-containing protein</fullName>
    </recommendedName>
</protein>
<dbReference type="Pfam" id="PF24963">
    <property type="entry name" value="DUF7768"/>
    <property type="match status" value="1"/>
</dbReference>
<dbReference type="EMBL" id="MT141427">
    <property type="protein sequence ID" value="QJA60970.1"/>
    <property type="molecule type" value="Genomic_DNA"/>
</dbReference>
<feature type="domain" description="DUF7768" evidence="1">
    <location>
        <begin position="8"/>
        <end position="99"/>
    </location>
</feature>
<sequence>MTEKKGKYLYIAGPYTQGDTILNIRAAMMVGGLAVLRGWIPFIPHLTAFWHMLSPRSYREWLEYDLAWLAKCDAVLRIAGESPGADEEVKEAVRLNIPVYLGIDQLPPGGK</sequence>
<dbReference type="SUPFAM" id="SSF52309">
    <property type="entry name" value="N-(deoxy)ribosyltransferase-like"/>
    <property type="match status" value="1"/>
</dbReference>
<dbReference type="InterPro" id="IPR056670">
    <property type="entry name" value="DUF7768"/>
</dbReference>
<name>A0A6M3IU04_9ZZZZ</name>
<gene>
    <name evidence="2" type="ORF">MM415B01011_0005</name>
</gene>
<proteinExistence type="predicted"/>
<organism evidence="2">
    <name type="scientific">viral metagenome</name>
    <dbReference type="NCBI Taxonomy" id="1070528"/>
    <lineage>
        <taxon>unclassified sequences</taxon>
        <taxon>metagenomes</taxon>
        <taxon>organismal metagenomes</taxon>
    </lineage>
</organism>
<evidence type="ECO:0000313" key="2">
    <source>
        <dbReference type="EMBL" id="QJA60970.1"/>
    </source>
</evidence>
<evidence type="ECO:0000259" key="1">
    <source>
        <dbReference type="Pfam" id="PF24963"/>
    </source>
</evidence>
<dbReference type="AlphaFoldDB" id="A0A6M3IU04"/>
<accession>A0A6M3IU04</accession>